<sequence length="433" mass="48791">MYLTELHTAISPPQKLTKEQRSLQQNQSIGQTDDINRQQPKPDTGISSVNRENRGIVEQSRETKSGFSRKNPTFGTEPSRDNEELLTAISRDIELQEVKQLRDDIEGINHSVRGSRGTTHRTEGISGDTDRKNSAILDQTTSYRSSERIINAITNFVEQSSIEVALAETLQPLIQEFSHYQQDLTNGKITLDKLSSALTEQEKHQLSQLAVNAITDYVKQSSVESLEVNLPILIKELSQYQLSLTNGATTLDKLTTALIQSEQRQISQLATNAIVDYVDQSSVESALAETLPTVIKELSFYPANSEFTKIVTNVVAVIDKLSERLKQKTAGAVEHKEQVTTNVESLIKQMLQHLDKQQMSDLFIEVGKYAQGEKVKGEQVNELFSRIGQADLPLTFEQRMNLVRQLIREDKARIMSLLSIPQSHESKQNKFRR</sequence>
<feature type="region of interest" description="Disordered" evidence="2">
    <location>
        <begin position="1"/>
        <end position="82"/>
    </location>
</feature>
<evidence type="ECO:0000313" key="3">
    <source>
        <dbReference type="EMBL" id="QFS49738.1"/>
    </source>
</evidence>
<comment type="similarity">
    <text evidence="1">Belongs to the CpcE/RpcE/PecE family.</text>
</comment>
<feature type="compositionally biased region" description="Polar residues" evidence="2">
    <location>
        <begin position="65"/>
        <end position="76"/>
    </location>
</feature>
<dbReference type="Proteomes" id="UP000326678">
    <property type="component" value="Chromosome Gxm2"/>
</dbReference>
<dbReference type="KEGG" id="nsh:GXM_07232"/>
<evidence type="ECO:0000256" key="2">
    <source>
        <dbReference type="SAM" id="MobiDB-lite"/>
    </source>
</evidence>
<accession>A0A5P8WAD8</accession>
<name>A0A5P8WAD8_9NOSO</name>
<feature type="compositionally biased region" description="Polar residues" evidence="2">
    <location>
        <begin position="22"/>
        <end position="50"/>
    </location>
</feature>
<dbReference type="EMBL" id="CP045227">
    <property type="protein sequence ID" value="QFS49738.1"/>
    <property type="molecule type" value="Genomic_DNA"/>
</dbReference>
<protein>
    <submittedName>
        <fullName evidence="3">Conjugative relaxase</fullName>
    </submittedName>
</protein>
<dbReference type="RefSeq" id="WP_152591026.1">
    <property type="nucleotide sequence ID" value="NZ_CP045227.1"/>
</dbReference>
<feature type="compositionally biased region" description="Basic and acidic residues" evidence="2">
    <location>
        <begin position="120"/>
        <end position="131"/>
    </location>
</feature>
<evidence type="ECO:0000313" key="4">
    <source>
        <dbReference type="Proteomes" id="UP000326678"/>
    </source>
</evidence>
<feature type="region of interest" description="Disordered" evidence="2">
    <location>
        <begin position="110"/>
        <end position="131"/>
    </location>
</feature>
<feature type="compositionally biased region" description="Basic and acidic residues" evidence="2">
    <location>
        <begin position="51"/>
        <end position="64"/>
    </location>
</feature>
<organism evidence="3 4">
    <name type="scientific">Nostoc sphaeroides CCNUC1</name>
    <dbReference type="NCBI Taxonomy" id="2653204"/>
    <lineage>
        <taxon>Bacteria</taxon>
        <taxon>Bacillati</taxon>
        <taxon>Cyanobacteriota</taxon>
        <taxon>Cyanophyceae</taxon>
        <taxon>Nostocales</taxon>
        <taxon>Nostocaceae</taxon>
        <taxon>Nostoc</taxon>
    </lineage>
</organism>
<gene>
    <name evidence="3" type="ORF">GXM_07232</name>
</gene>
<proteinExistence type="inferred from homology"/>
<dbReference type="AlphaFoldDB" id="A0A5P8WAD8"/>
<dbReference type="SUPFAM" id="SSF48371">
    <property type="entry name" value="ARM repeat"/>
    <property type="match status" value="1"/>
</dbReference>
<evidence type="ECO:0000256" key="1">
    <source>
        <dbReference type="ARBA" id="ARBA00009299"/>
    </source>
</evidence>
<keyword evidence="4" id="KW-1185">Reference proteome</keyword>
<dbReference type="InterPro" id="IPR016024">
    <property type="entry name" value="ARM-type_fold"/>
</dbReference>
<reference evidence="3 4" key="1">
    <citation type="submission" date="2019-10" db="EMBL/GenBank/DDBJ databases">
        <title>Genomic and transcriptomic insights into the perfect genentic adaptation of a filamentous nitrogen-fixing cyanobacterium to rice fields.</title>
        <authorList>
            <person name="Chen Z."/>
        </authorList>
    </citation>
    <scope>NUCLEOTIDE SEQUENCE [LARGE SCALE GENOMIC DNA]</scope>
    <source>
        <strain evidence="3">CCNUC1</strain>
    </source>
</reference>